<reference evidence="5" key="1">
    <citation type="submission" date="2022-11" db="UniProtKB">
        <authorList>
            <consortium name="EnsemblMetazoa"/>
        </authorList>
    </citation>
    <scope>IDENTIFICATION</scope>
</reference>
<evidence type="ECO:0000256" key="3">
    <source>
        <dbReference type="SAM" id="SignalP"/>
    </source>
</evidence>
<dbReference type="PANTHER" id="PTHR42535">
    <property type="entry name" value="OOKINETE PROTEIN, PUTATIVE-RELATED"/>
    <property type="match status" value="1"/>
</dbReference>
<organism evidence="5 6">
    <name type="scientific">Patiria miniata</name>
    <name type="common">Bat star</name>
    <name type="synonym">Asterina miniata</name>
    <dbReference type="NCBI Taxonomy" id="46514"/>
    <lineage>
        <taxon>Eukaryota</taxon>
        <taxon>Metazoa</taxon>
        <taxon>Echinodermata</taxon>
        <taxon>Eleutherozoa</taxon>
        <taxon>Asterozoa</taxon>
        <taxon>Asteroidea</taxon>
        <taxon>Valvatacea</taxon>
        <taxon>Valvatida</taxon>
        <taxon>Asterinidae</taxon>
        <taxon>Patiria</taxon>
    </lineage>
</organism>
<evidence type="ECO:0000259" key="4">
    <source>
        <dbReference type="SMART" id="SM00560"/>
    </source>
</evidence>
<feature type="signal peptide" evidence="3">
    <location>
        <begin position="1"/>
        <end position="24"/>
    </location>
</feature>
<accession>A0A914B5U5</accession>
<dbReference type="RefSeq" id="XP_038071314.1">
    <property type="nucleotide sequence ID" value="XM_038215386.1"/>
</dbReference>
<dbReference type="OMA" id="KMAHEPR"/>
<evidence type="ECO:0000313" key="6">
    <source>
        <dbReference type="Proteomes" id="UP000887568"/>
    </source>
</evidence>
<dbReference type="Proteomes" id="UP000887568">
    <property type="component" value="Unplaced"/>
</dbReference>
<dbReference type="InterPro" id="IPR013320">
    <property type="entry name" value="ConA-like_dom_sf"/>
</dbReference>
<feature type="domain" description="LamG-like jellyroll fold" evidence="4">
    <location>
        <begin position="132"/>
        <end position="271"/>
    </location>
</feature>
<dbReference type="InterPro" id="IPR006558">
    <property type="entry name" value="LamG-like"/>
</dbReference>
<dbReference type="GeneID" id="119740168"/>
<proteinExistence type="predicted"/>
<dbReference type="OrthoDB" id="10030431at2759"/>
<evidence type="ECO:0000256" key="2">
    <source>
        <dbReference type="ARBA" id="ARBA00023157"/>
    </source>
</evidence>
<dbReference type="SUPFAM" id="SSF49899">
    <property type="entry name" value="Concanavalin A-like lectins/glucanases"/>
    <property type="match status" value="2"/>
</dbReference>
<feature type="domain" description="LamG-like jellyroll fold" evidence="4">
    <location>
        <begin position="462"/>
        <end position="601"/>
    </location>
</feature>
<evidence type="ECO:0000313" key="5">
    <source>
        <dbReference type="EnsemblMetazoa" id="XP_038071314.1"/>
    </source>
</evidence>
<protein>
    <recommendedName>
        <fullName evidence="4">LamG-like jellyroll fold domain-containing protein</fullName>
    </recommendedName>
</protein>
<dbReference type="Pfam" id="PF13385">
    <property type="entry name" value="Laminin_G_3"/>
    <property type="match status" value="2"/>
</dbReference>
<feature type="chain" id="PRO_5037709345" description="LamG-like jellyroll fold domain-containing protein" evidence="3">
    <location>
        <begin position="25"/>
        <end position="614"/>
    </location>
</feature>
<dbReference type="Gene3D" id="2.60.120.200">
    <property type="match status" value="2"/>
</dbReference>
<evidence type="ECO:0000256" key="1">
    <source>
        <dbReference type="ARBA" id="ARBA00022729"/>
    </source>
</evidence>
<name>A0A914B5U5_PATMI</name>
<keyword evidence="2" id="KW-1015">Disulfide bond</keyword>
<dbReference type="PANTHER" id="PTHR42535:SF2">
    <property type="entry name" value="CHROMOSOME UNDETERMINED SCAFFOLD_146, WHOLE GENOME SHOTGUN SEQUENCE"/>
    <property type="match status" value="1"/>
</dbReference>
<dbReference type="SMART" id="SM00560">
    <property type="entry name" value="LamGL"/>
    <property type="match status" value="2"/>
</dbReference>
<dbReference type="AlphaFoldDB" id="A0A914B5U5"/>
<keyword evidence="6" id="KW-1185">Reference proteome</keyword>
<dbReference type="EnsemblMetazoa" id="XM_038215386.1">
    <property type="protein sequence ID" value="XP_038071314.1"/>
    <property type="gene ID" value="LOC119740168"/>
</dbReference>
<keyword evidence="1 3" id="KW-0732">Signal</keyword>
<sequence length="614" mass="66844">MAVIRVIFLVALAVVVAPSAHVLACTSSVSVNIGVSEAAQCAYVFSLDQSQTCGACPTLQEAMHQWLALQGGLIAHYKFDENLLDSTANERHGSLVDSEQVTYADGQCGKAAVFNGASKVVVDAFRNHPWGSQFSVSVWFKRTENRNTYQGIVNTGFGSYGSWEIRMGRELSGEMLGGGVVTLDSPAIWNYINLRASLGDWHHVVMTYDGSQLLFYLDNQLQSGDNTCCHGNIVSKDTPLTIGQAGVGTAIEFFVGWIDEVKIFNKALSRCEVDKLFNTPCSSEYPSRSRIASLNRRTLQTIKGGATSDLNHRAPNQIHQSKADARTVDGMAVFRVIFLVVLAVVVAPSAHVFACTSSVSVNIGVSEAAQCAYVFSLDQSQTCGACPTLQEAMRQWLALQGGLIAHYKFDENLLDSTANERHGSQVDVEQVTYADGQCGKAAVFNGASKVVVDAFRNHPWGSQFSVSVWFKRTENRNTYQGIVNTGYHSIGSWEIRMGRELSGEMLGGGVVTLDSTATWNYANLRASLGDWHHVVMTYDGSQLLFYMDNQLQSGDNTCCHGNIISKDTPLTIGQAGVGTAIEFFVGLIDEVKIFNKALSRCEVDKLFNTPCSSE</sequence>